<evidence type="ECO:0000313" key="3">
    <source>
        <dbReference type="Proteomes" id="UP001165079"/>
    </source>
</evidence>
<keyword evidence="1" id="KW-0732">Signal</keyword>
<dbReference type="Proteomes" id="UP001165079">
    <property type="component" value="Unassembled WGS sequence"/>
</dbReference>
<organism evidence="2 3">
    <name type="scientific">Actinorhabdospora filicis</name>
    <dbReference type="NCBI Taxonomy" id="1785913"/>
    <lineage>
        <taxon>Bacteria</taxon>
        <taxon>Bacillati</taxon>
        <taxon>Actinomycetota</taxon>
        <taxon>Actinomycetes</taxon>
        <taxon>Micromonosporales</taxon>
        <taxon>Micromonosporaceae</taxon>
        <taxon>Actinorhabdospora</taxon>
    </lineage>
</organism>
<name>A0A9W6WDF0_9ACTN</name>
<keyword evidence="3" id="KW-1185">Reference proteome</keyword>
<feature type="signal peptide" evidence="1">
    <location>
        <begin position="1"/>
        <end position="26"/>
    </location>
</feature>
<sequence>MKAAVGFLVAATLLLAGVLVAGPALAPRDGHGAAIAAARELIDGYADELDAGTTVEAANAALDHVQGAWVTREGISKPVVAVLATTYPGSSMADLDDPVRVGACFILSGRVNIADGCLDAWSALPHKPDFLVTPEDE</sequence>
<comment type="caution">
    <text evidence="2">The sequence shown here is derived from an EMBL/GenBank/DDBJ whole genome shotgun (WGS) entry which is preliminary data.</text>
</comment>
<proteinExistence type="predicted"/>
<dbReference type="AlphaFoldDB" id="A0A9W6WDF0"/>
<reference evidence="2" key="1">
    <citation type="submission" date="2023-03" db="EMBL/GenBank/DDBJ databases">
        <title>Actinorhabdospora filicis NBRC 111898.</title>
        <authorList>
            <person name="Ichikawa N."/>
            <person name="Sato H."/>
            <person name="Tonouchi N."/>
        </authorList>
    </citation>
    <scope>NUCLEOTIDE SEQUENCE</scope>
    <source>
        <strain evidence="2">NBRC 111898</strain>
    </source>
</reference>
<accession>A0A9W6WDF0</accession>
<feature type="chain" id="PRO_5040717598" evidence="1">
    <location>
        <begin position="27"/>
        <end position="137"/>
    </location>
</feature>
<dbReference type="RefSeq" id="WP_285667031.1">
    <property type="nucleotide sequence ID" value="NZ_BSTX01000006.1"/>
</dbReference>
<protein>
    <submittedName>
        <fullName evidence="2">Uncharacterized protein</fullName>
    </submittedName>
</protein>
<dbReference type="EMBL" id="BSTX01000006">
    <property type="protein sequence ID" value="GLZ81546.1"/>
    <property type="molecule type" value="Genomic_DNA"/>
</dbReference>
<gene>
    <name evidence="2" type="ORF">Afil01_63530</name>
</gene>
<evidence type="ECO:0000256" key="1">
    <source>
        <dbReference type="SAM" id="SignalP"/>
    </source>
</evidence>
<evidence type="ECO:0000313" key="2">
    <source>
        <dbReference type="EMBL" id="GLZ81546.1"/>
    </source>
</evidence>